<keyword evidence="1" id="KW-0812">Transmembrane</keyword>
<dbReference type="PANTHER" id="PTHR21248:SF22">
    <property type="entry name" value="PHOSPHOLIPASE D"/>
    <property type="match status" value="1"/>
</dbReference>
<evidence type="ECO:0000313" key="3">
    <source>
        <dbReference type="EMBL" id="OGI69961.1"/>
    </source>
</evidence>
<dbReference type="Pfam" id="PF13091">
    <property type="entry name" value="PLDc_2"/>
    <property type="match status" value="2"/>
</dbReference>
<dbReference type="InterPro" id="IPR025202">
    <property type="entry name" value="PLD-like_dom"/>
</dbReference>
<dbReference type="STRING" id="1801743.A2824_01375"/>
<dbReference type="Gene3D" id="3.30.870.10">
    <property type="entry name" value="Endonuclease Chain A"/>
    <property type="match status" value="2"/>
</dbReference>
<keyword evidence="1" id="KW-1133">Transmembrane helix</keyword>
<keyword evidence="1" id="KW-0472">Membrane</keyword>
<dbReference type="SUPFAM" id="SSF56024">
    <property type="entry name" value="Phospholipase D/nuclease"/>
    <property type="match status" value="2"/>
</dbReference>
<comment type="caution">
    <text evidence="3">The sequence shown here is derived from an EMBL/GenBank/DDBJ whole genome shotgun (WGS) entry which is preliminary data.</text>
</comment>
<sequence>MLISKKRRFKDYQSGNKVSLVKSGEEYFKALLDLIDGAKESIHLQTYILSDDNTGRSVAGALKKAARRNVAAYVVLDLFGSFALPFSFVEDLRQGGVQLRFFSPFLTQEGIHLGRRLHRKVLVADGKKALISGINITDRYRGSKDALPWLDFGVLVEGEICSEIFASCEAIWGRKFRRKKKVKAKKIFSLADGPLVRVRQNDWMRRKLEISKSYKDIFRNAEKYITIVGAYFLPGRKLKKLIKAASGRGVKIRLILSKNSDEKMFKMAALYLYEWLFRHGVEIYEYQPVVVHGKAAVADDIWTTIGSHDLNFLSTYGMVEMNLDIWGKDFAESFNKYLNKIIKEDCVRIAPEEYGRKKKLWNRIIDWWSYYAMRISLWLLVLLTNKRQEGE</sequence>
<reference evidence="3 4" key="1">
    <citation type="journal article" date="2016" name="Nat. Commun.">
        <title>Thousands of microbial genomes shed light on interconnected biogeochemical processes in an aquifer system.</title>
        <authorList>
            <person name="Anantharaman K."/>
            <person name="Brown C.T."/>
            <person name="Hug L.A."/>
            <person name="Sharon I."/>
            <person name="Castelle C.J."/>
            <person name="Probst A.J."/>
            <person name="Thomas B.C."/>
            <person name="Singh A."/>
            <person name="Wilkins M.J."/>
            <person name="Karaoz U."/>
            <person name="Brodie E.L."/>
            <person name="Williams K.H."/>
            <person name="Hubbard S.S."/>
            <person name="Banfield J.F."/>
        </authorList>
    </citation>
    <scope>NUCLEOTIDE SEQUENCE [LARGE SCALE GENOMIC DNA]</scope>
</reference>
<evidence type="ECO:0000256" key="1">
    <source>
        <dbReference type="SAM" id="Phobius"/>
    </source>
</evidence>
<evidence type="ECO:0000313" key="4">
    <source>
        <dbReference type="Proteomes" id="UP000178059"/>
    </source>
</evidence>
<dbReference type="PROSITE" id="PS50035">
    <property type="entry name" value="PLD"/>
    <property type="match status" value="1"/>
</dbReference>
<protein>
    <recommendedName>
        <fullName evidence="2">PLD phosphodiesterase domain-containing protein</fullName>
    </recommendedName>
</protein>
<feature type="domain" description="PLD phosphodiesterase" evidence="2">
    <location>
        <begin position="113"/>
        <end position="140"/>
    </location>
</feature>
<accession>A0A1F6VJV4</accession>
<gene>
    <name evidence="3" type="ORF">A2824_01375</name>
</gene>
<proteinExistence type="predicted"/>
<dbReference type="Proteomes" id="UP000178059">
    <property type="component" value="Unassembled WGS sequence"/>
</dbReference>
<dbReference type="EMBL" id="MFTT01000016">
    <property type="protein sequence ID" value="OGI69961.1"/>
    <property type="molecule type" value="Genomic_DNA"/>
</dbReference>
<dbReference type="AlphaFoldDB" id="A0A1F6VJV4"/>
<dbReference type="SMART" id="SM00155">
    <property type="entry name" value="PLDc"/>
    <property type="match status" value="2"/>
</dbReference>
<dbReference type="InterPro" id="IPR001736">
    <property type="entry name" value="PLipase_D/transphosphatidylase"/>
</dbReference>
<dbReference type="GO" id="GO:0032049">
    <property type="term" value="P:cardiolipin biosynthetic process"/>
    <property type="evidence" value="ECO:0007669"/>
    <property type="project" value="UniProtKB-ARBA"/>
</dbReference>
<dbReference type="PANTHER" id="PTHR21248">
    <property type="entry name" value="CARDIOLIPIN SYNTHASE"/>
    <property type="match status" value="1"/>
</dbReference>
<organism evidence="3 4">
    <name type="scientific">Candidatus Nomurabacteria bacterium RIFCSPHIGHO2_01_FULL_42_16</name>
    <dbReference type="NCBI Taxonomy" id="1801743"/>
    <lineage>
        <taxon>Bacteria</taxon>
        <taxon>Candidatus Nomuraibacteriota</taxon>
    </lineage>
</organism>
<dbReference type="GO" id="GO:0030572">
    <property type="term" value="F:phosphatidyltransferase activity"/>
    <property type="evidence" value="ECO:0007669"/>
    <property type="project" value="UniProtKB-ARBA"/>
</dbReference>
<name>A0A1F6VJV4_9BACT</name>
<feature type="transmembrane region" description="Helical" evidence="1">
    <location>
        <begin position="70"/>
        <end position="89"/>
    </location>
</feature>
<dbReference type="CDD" id="cd09110">
    <property type="entry name" value="PLDc_CLS_1"/>
    <property type="match status" value="1"/>
</dbReference>
<evidence type="ECO:0000259" key="2">
    <source>
        <dbReference type="PROSITE" id="PS50035"/>
    </source>
</evidence>